<accession>A0A1H8T9G4</accession>
<feature type="transmembrane region" description="Helical" evidence="1">
    <location>
        <begin position="57"/>
        <end position="75"/>
    </location>
</feature>
<keyword evidence="3" id="KW-1185">Reference proteome</keyword>
<protein>
    <submittedName>
        <fullName evidence="2">Membrane protein TerC, possibly involved in tellurium resistance</fullName>
    </submittedName>
</protein>
<dbReference type="Pfam" id="PF03741">
    <property type="entry name" value="TerC"/>
    <property type="match status" value="1"/>
</dbReference>
<dbReference type="InterPro" id="IPR005496">
    <property type="entry name" value="Integral_membrane_TerC"/>
</dbReference>
<feature type="transmembrane region" description="Helical" evidence="1">
    <location>
        <begin position="169"/>
        <end position="193"/>
    </location>
</feature>
<keyword evidence="1" id="KW-1133">Transmembrane helix</keyword>
<organism evidence="2 3">
    <name type="scientific">Mucilaginibacter gossypiicola</name>
    <dbReference type="NCBI Taxonomy" id="551995"/>
    <lineage>
        <taxon>Bacteria</taxon>
        <taxon>Pseudomonadati</taxon>
        <taxon>Bacteroidota</taxon>
        <taxon>Sphingobacteriia</taxon>
        <taxon>Sphingobacteriales</taxon>
        <taxon>Sphingobacteriaceae</taxon>
        <taxon>Mucilaginibacter</taxon>
    </lineage>
</organism>
<dbReference type="RefSeq" id="WP_091219876.1">
    <property type="nucleotide sequence ID" value="NZ_FOCL01000015.1"/>
</dbReference>
<keyword evidence="1" id="KW-0472">Membrane</keyword>
<evidence type="ECO:0000313" key="3">
    <source>
        <dbReference type="Proteomes" id="UP000198942"/>
    </source>
</evidence>
<keyword evidence="1" id="KW-0812">Transmembrane</keyword>
<evidence type="ECO:0000313" key="2">
    <source>
        <dbReference type="EMBL" id="SEO87577.1"/>
    </source>
</evidence>
<dbReference type="EMBL" id="FOCL01000015">
    <property type="protein sequence ID" value="SEO87577.1"/>
    <property type="molecule type" value="Genomic_DNA"/>
</dbReference>
<name>A0A1H8T9G4_9SPHI</name>
<feature type="transmembrane region" description="Helical" evidence="1">
    <location>
        <begin position="95"/>
        <end position="113"/>
    </location>
</feature>
<dbReference type="Proteomes" id="UP000198942">
    <property type="component" value="Unassembled WGS sequence"/>
</dbReference>
<dbReference type="STRING" id="551995.SAMN05192574_1153"/>
<dbReference type="OrthoDB" id="9805314at2"/>
<dbReference type="GO" id="GO:0005886">
    <property type="term" value="C:plasma membrane"/>
    <property type="evidence" value="ECO:0007669"/>
    <property type="project" value="TreeGrafter"/>
</dbReference>
<feature type="transmembrane region" description="Helical" evidence="1">
    <location>
        <begin position="142"/>
        <end position="163"/>
    </location>
</feature>
<evidence type="ECO:0000256" key="1">
    <source>
        <dbReference type="SAM" id="Phobius"/>
    </source>
</evidence>
<dbReference type="PANTHER" id="PTHR30060">
    <property type="entry name" value="INNER MEMBRANE PROTEIN"/>
    <property type="match status" value="1"/>
</dbReference>
<reference evidence="3" key="1">
    <citation type="submission" date="2016-10" db="EMBL/GenBank/DDBJ databases">
        <authorList>
            <person name="Varghese N."/>
            <person name="Submissions S."/>
        </authorList>
    </citation>
    <scope>NUCLEOTIDE SEQUENCE [LARGE SCALE GENOMIC DNA]</scope>
    <source>
        <strain evidence="3">Gh-48</strain>
    </source>
</reference>
<feature type="transmembrane region" description="Helical" evidence="1">
    <location>
        <begin position="12"/>
        <end position="36"/>
    </location>
</feature>
<dbReference type="PANTHER" id="PTHR30060:SF0">
    <property type="entry name" value="COILED-COIL PROTEIN (DUF2040)-RELATED"/>
    <property type="match status" value="1"/>
</dbReference>
<gene>
    <name evidence="2" type="ORF">SAMN05192574_1153</name>
</gene>
<sequence length="256" mass="28268">MSFEIFEQAESWISLITLTLLEIVLGIDNIVFISILSDKLPASQQSKGRRVGLGMAMITRILLLLSISWVMTLTAPLFNLSSIFSITDAEWVEKLAISGRDLILIIGGLFLIYKSTAEIHHKIEGDEENEGSVKKHSFWGTILQIMLLDIVFSLDSVITAVGMASHVEIMILAVVIAVGIMMWASNGVALFVNKHPTVKMLALSFLLLIGVSLLAEAFEQHIPKGYIYFAMSFSVLVEMLNLKMKANKGKKVVKKG</sequence>
<proteinExistence type="predicted"/>
<feature type="transmembrane region" description="Helical" evidence="1">
    <location>
        <begin position="200"/>
        <end position="219"/>
    </location>
</feature>
<feature type="transmembrane region" description="Helical" evidence="1">
    <location>
        <begin position="225"/>
        <end position="242"/>
    </location>
</feature>
<dbReference type="AlphaFoldDB" id="A0A1H8T9G4"/>